<comment type="caution">
    <text evidence="2">The sequence shown here is derived from an EMBL/GenBank/DDBJ whole genome shotgun (WGS) entry which is preliminary data.</text>
</comment>
<reference evidence="2 3" key="1">
    <citation type="submission" date="2018-08" db="EMBL/GenBank/DDBJ databases">
        <title>A genome reference for cultivated species of the human gut microbiota.</title>
        <authorList>
            <person name="Zou Y."/>
            <person name="Xue W."/>
            <person name="Luo G."/>
        </authorList>
    </citation>
    <scope>NUCLEOTIDE SEQUENCE [LARGE SCALE GENOMIC DNA]</scope>
    <source>
        <strain evidence="2 3">AF12-7</strain>
    </source>
</reference>
<dbReference type="InterPro" id="IPR025586">
    <property type="entry name" value="PcfJ"/>
</dbReference>
<sequence length="426" mass="49685">MKPRTRIQKEVVRLSSGLPELTDKQKAYAFEHCFKHHAYRTKGGTITCSECGHRWKGGHTLAETICGCSCPHCGKELEILDTRKRVFRGSAYYEIIMTRKGYQVLRYFMVGATYKVGQKAEYSIREVVQWWITPNGKTEVIARLRAMHTMYYDLWTEWSDMDLRSNKMLKAYNIDAYKTYPAMRIIPELKRNGFKGAFHKLTPYEFFTAILTDSNKETLLKAGQTEMFRYAVISNINLHEYWNSIKICIRNGYHIADASMWCDLVRLLRHFGKDTHCPKYVCPTDLKKAHDRLVRKREEQIERERAEQRREQLVKDEKNYLKSKGKFFGLVFTDNLILVKVIESVAEMQLEGKLMHHCVGSYHKRTDSLILSATIDGKRIETVEVSLTTFKVVQSRGVCNSNTEYHDRIISLVESNAELIRKRMSA</sequence>
<feature type="coiled-coil region" evidence="1">
    <location>
        <begin position="296"/>
        <end position="323"/>
    </location>
</feature>
<proteinExistence type="predicted"/>
<organism evidence="2 3">
    <name type="scientific">Bacteroides stercoris</name>
    <dbReference type="NCBI Taxonomy" id="46506"/>
    <lineage>
        <taxon>Bacteria</taxon>
        <taxon>Pseudomonadati</taxon>
        <taxon>Bacteroidota</taxon>
        <taxon>Bacteroidia</taxon>
        <taxon>Bacteroidales</taxon>
        <taxon>Bacteroidaceae</taxon>
        <taxon>Bacteroides</taxon>
    </lineage>
</organism>
<name>A0A413B5Z5_BACSE</name>
<evidence type="ECO:0000256" key="1">
    <source>
        <dbReference type="SAM" id="Coils"/>
    </source>
</evidence>
<dbReference type="AlphaFoldDB" id="A0A413B5Z5"/>
<gene>
    <name evidence="2" type="ORF">DWV77_10095</name>
</gene>
<dbReference type="EMBL" id="QSAF01000011">
    <property type="protein sequence ID" value="RGW33493.1"/>
    <property type="molecule type" value="Genomic_DNA"/>
</dbReference>
<dbReference type="Pfam" id="PF14284">
    <property type="entry name" value="PcfJ"/>
    <property type="match status" value="1"/>
</dbReference>
<evidence type="ECO:0000313" key="2">
    <source>
        <dbReference type="EMBL" id="RGW33493.1"/>
    </source>
</evidence>
<accession>A0A413B5Z5</accession>
<keyword evidence="1" id="KW-0175">Coiled coil</keyword>
<evidence type="ECO:0000313" key="3">
    <source>
        <dbReference type="Proteomes" id="UP000285150"/>
    </source>
</evidence>
<dbReference type="Proteomes" id="UP000285150">
    <property type="component" value="Unassembled WGS sequence"/>
</dbReference>
<protein>
    <submittedName>
        <fullName evidence="2">PcfJ-like protein</fullName>
    </submittedName>
</protein>
<dbReference type="RefSeq" id="WP_117858149.1">
    <property type="nucleotide sequence ID" value="NZ_JAQCSR010000014.1"/>
</dbReference>